<evidence type="ECO:0000256" key="5">
    <source>
        <dbReference type="ARBA" id="ARBA00023136"/>
    </source>
</evidence>
<reference evidence="11" key="1">
    <citation type="submission" date="2025-08" db="UniProtKB">
        <authorList>
            <consortium name="RefSeq"/>
        </authorList>
    </citation>
    <scope>IDENTIFICATION</scope>
</reference>
<evidence type="ECO:0000256" key="8">
    <source>
        <dbReference type="SAM" id="MobiDB-lite"/>
    </source>
</evidence>
<dbReference type="GO" id="GO:0019706">
    <property type="term" value="F:protein-cysteine S-palmitoyltransferase activity"/>
    <property type="evidence" value="ECO:0007669"/>
    <property type="project" value="UniProtKB-EC"/>
</dbReference>
<evidence type="ECO:0000256" key="4">
    <source>
        <dbReference type="ARBA" id="ARBA00022989"/>
    </source>
</evidence>
<evidence type="ECO:0000313" key="10">
    <source>
        <dbReference type="Proteomes" id="UP000694845"/>
    </source>
</evidence>
<feature type="domain" description="Palmitoyltransferase DHHC" evidence="9">
    <location>
        <begin position="123"/>
        <end position="244"/>
    </location>
</feature>
<dbReference type="PANTHER" id="PTHR12246">
    <property type="entry name" value="PALMITOYLTRANSFERASE ZDHHC16"/>
    <property type="match status" value="1"/>
</dbReference>
<dbReference type="OrthoDB" id="9909019at2759"/>
<evidence type="ECO:0000256" key="1">
    <source>
        <dbReference type="ARBA" id="ARBA00004141"/>
    </source>
</evidence>
<protein>
    <recommendedName>
        <fullName evidence="7">Palmitoyltransferase</fullName>
        <ecNumber evidence="7">2.3.1.225</ecNumber>
    </recommendedName>
</protein>
<feature type="transmembrane region" description="Helical" evidence="7">
    <location>
        <begin position="207"/>
        <end position="229"/>
    </location>
</feature>
<keyword evidence="3 7" id="KW-0812">Transmembrane</keyword>
<dbReference type="InterPro" id="IPR039859">
    <property type="entry name" value="PFA4/ZDH16/20/ERF2-like"/>
</dbReference>
<keyword evidence="5 7" id="KW-0472">Membrane</keyword>
<dbReference type="Pfam" id="PF01529">
    <property type="entry name" value="DHHC"/>
    <property type="match status" value="1"/>
</dbReference>
<feature type="transmembrane region" description="Helical" evidence="7">
    <location>
        <begin position="168"/>
        <end position="192"/>
    </location>
</feature>
<dbReference type="KEGG" id="aplc:110973177"/>
<comment type="catalytic activity">
    <reaction evidence="7">
        <text>L-cysteinyl-[protein] + hexadecanoyl-CoA = S-hexadecanoyl-L-cysteinyl-[protein] + CoA</text>
        <dbReference type="Rhea" id="RHEA:36683"/>
        <dbReference type="Rhea" id="RHEA-COMP:10131"/>
        <dbReference type="Rhea" id="RHEA-COMP:11032"/>
        <dbReference type="ChEBI" id="CHEBI:29950"/>
        <dbReference type="ChEBI" id="CHEBI:57287"/>
        <dbReference type="ChEBI" id="CHEBI:57379"/>
        <dbReference type="ChEBI" id="CHEBI:74151"/>
        <dbReference type="EC" id="2.3.1.225"/>
    </reaction>
</comment>
<dbReference type="PROSITE" id="PS50216">
    <property type="entry name" value="DHHC"/>
    <property type="match status" value="1"/>
</dbReference>
<comment type="subcellular location">
    <subcellularLocation>
        <location evidence="1">Membrane</location>
        <topology evidence="1">Multi-pass membrane protein</topology>
    </subcellularLocation>
</comment>
<feature type="compositionally biased region" description="Basic and acidic residues" evidence="8">
    <location>
        <begin position="322"/>
        <end position="333"/>
    </location>
</feature>
<dbReference type="EC" id="2.3.1.225" evidence="7"/>
<evidence type="ECO:0000256" key="3">
    <source>
        <dbReference type="ARBA" id="ARBA00022692"/>
    </source>
</evidence>
<dbReference type="RefSeq" id="XP_022079478.1">
    <property type="nucleotide sequence ID" value="XM_022223786.1"/>
</dbReference>
<evidence type="ECO:0000259" key="9">
    <source>
        <dbReference type="Pfam" id="PF01529"/>
    </source>
</evidence>
<feature type="region of interest" description="Disordered" evidence="8">
    <location>
        <begin position="301"/>
        <end position="378"/>
    </location>
</feature>
<keyword evidence="6 7" id="KW-0012">Acyltransferase</keyword>
<dbReference type="InterPro" id="IPR001594">
    <property type="entry name" value="Palmitoyltrfase_DHHC"/>
</dbReference>
<dbReference type="GeneID" id="110973177"/>
<sequence>MGVLGVCLKVCGWFPVVFITAVVLWSYYAYVVELCIFILLDRSIPLMLLYLVLYHIFLVLFLCAYWKTIWTSPTKVPSEFYLSSSELQQYEAEDRSEEKIEILKSFVRDKRLPIWTRTYGGGMRYCHICKLIKPDRCHHCSVCNACILKMDHHCPWVNNCVCYNNYKFFVLFLFYTILYCFFVAITVLPYFIQFWQGNLGDRAARKFQIVFLFFAAVMFCLSVLILMCMHTHLTLTNRSTLESFRAPVFRHGPDKEGFSRGSFCGNFKEVFGDEKKYWLIPIFTSKGDGVSYPVQARDQDSDRLLEGDMESDIGSGPETEDRDAGKKGIRESIKTSTTYSTMNSSGVAEGGNRDHVTLHMDKGEGAQVNLAIEGDSTR</sequence>
<feature type="transmembrane region" description="Helical" evidence="7">
    <location>
        <begin position="46"/>
        <end position="66"/>
    </location>
</feature>
<comment type="domain">
    <text evidence="7">The DHHC domain is required for palmitoyltransferase activity.</text>
</comment>
<proteinExistence type="inferred from homology"/>
<gene>
    <name evidence="11" type="primary">LOC110973177</name>
</gene>
<keyword evidence="2 7" id="KW-0808">Transferase</keyword>
<dbReference type="OMA" id="CFVVMHI"/>
<accession>A0A8B7XFF1</accession>
<name>A0A8B7XFF1_ACAPL</name>
<dbReference type="Proteomes" id="UP000694845">
    <property type="component" value="Unplaced"/>
</dbReference>
<evidence type="ECO:0000256" key="7">
    <source>
        <dbReference type="RuleBase" id="RU079119"/>
    </source>
</evidence>
<organism evidence="10 11">
    <name type="scientific">Acanthaster planci</name>
    <name type="common">Crown-of-thorns starfish</name>
    <dbReference type="NCBI Taxonomy" id="133434"/>
    <lineage>
        <taxon>Eukaryota</taxon>
        <taxon>Metazoa</taxon>
        <taxon>Echinodermata</taxon>
        <taxon>Eleutherozoa</taxon>
        <taxon>Asterozoa</taxon>
        <taxon>Asteroidea</taxon>
        <taxon>Valvatacea</taxon>
        <taxon>Valvatida</taxon>
        <taxon>Acanthasteridae</taxon>
        <taxon>Acanthaster</taxon>
    </lineage>
</organism>
<comment type="similarity">
    <text evidence="7">Belongs to the DHHC palmitoyltransferase family.</text>
</comment>
<dbReference type="GO" id="GO:0016020">
    <property type="term" value="C:membrane"/>
    <property type="evidence" value="ECO:0007669"/>
    <property type="project" value="UniProtKB-SubCell"/>
</dbReference>
<feature type="transmembrane region" description="Helical" evidence="7">
    <location>
        <begin position="12"/>
        <end position="40"/>
    </location>
</feature>
<keyword evidence="4 7" id="KW-1133">Transmembrane helix</keyword>
<feature type="compositionally biased region" description="Polar residues" evidence="8">
    <location>
        <begin position="334"/>
        <end position="346"/>
    </location>
</feature>
<feature type="compositionally biased region" description="Basic and acidic residues" evidence="8">
    <location>
        <begin position="351"/>
        <end position="364"/>
    </location>
</feature>
<evidence type="ECO:0000256" key="2">
    <source>
        <dbReference type="ARBA" id="ARBA00022679"/>
    </source>
</evidence>
<evidence type="ECO:0000256" key="6">
    <source>
        <dbReference type="ARBA" id="ARBA00023315"/>
    </source>
</evidence>
<keyword evidence="10" id="KW-1185">Reference proteome</keyword>
<evidence type="ECO:0000313" key="11">
    <source>
        <dbReference type="RefSeq" id="XP_022079478.1"/>
    </source>
</evidence>
<dbReference type="AlphaFoldDB" id="A0A8B7XFF1"/>